<gene>
    <name evidence="7" type="ordered locus">Cpin_1228</name>
</gene>
<dbReference type="SMART" id="SM00028">
    <property type="entry name" value="TPR"/>
    <property type="match status" value="3"/>
</dbReference>
<dbReference type="Gene3D" id="1.25.40.10">
    <property type="entry name" value="Tetratricopeptide repeat domain"/>
    <property type="match status" value="2"/>
</dbReference>
<feature type="chain" id="PRO_5037754825" evidence="4">
    <location>
        <begin position="25"/>
        <end position="1257"/>
    </location>
</feature>
<dbReference type="InterPro" id="IPR051685">
    <property type="entry name" value="Ycf3/AcsC/BcsC/TPR_MFPF"/>
</dbReference>
<dbReference type="Pfam" id="PF01841">
    <property type="entry name" value="Transglut_core"/>
    <property type="match status" value="1"/>
</dbReference>
<protein>
    <submittedName>
        <fullName evidence="7">Transglutaminase domain protein</fullName>
    </submittedName>
</protein>
<dbReference type="Pfam" id="PF12969">
    <property type="entry name" value="DUF3857"/>
    <property type="match status" value="2"/>
</dbReference>
<dbReference type="PROSITE" id="PS50005">
    <property type="entry name" value="TPR"/>
    <property type="match status" value="1"/>
</dbReference>
<dbReference type="PANTHER" id="PTHR44943:SF8">
    <property type="entry name" value="TPR REPEAT-CONTAINING PROTEIN MJ0263"/>
    <property type="match status" value="1"/>
</dbReference>
<dbReference type="RefSeq" id="WP_012788902.1">
    <property type="nucleotide sequence ID" value="NC_013132.1"/>
</dbReference>
<evidence type="ECO:0000313" key="8">
    <source>
        <dbReference type="Proteomes" id="UP000002215"/>
    </source>
</evidence>
<evidence type="ECO:0000259" key="5">
    <source>
        <dbReference type="Pfam" id="PF01841"/>
    </source>
</evidence>
<dbReference type="AlphaFoldDB" id="A0A979G104"/>
<feature type="repeat" description="TPR" evidence="3">
    <location>
        <begin position="598"/>
        <end position="631"/>
    </location>
</feature>
<dbReference type="OrthoDB" id="98874at2"/>
<evidence type="ECO:0000259" key="6">
    <source>
        <dbReference type="Pfam" id="PF12969"/>
    </source>
</evidence>
<dbReference type="InterPro" id="IPR038765">
    <property type="entry name" value="Papain-like_cys_pep_sf"/>
</dbReference>
<accession>A0A979G104</accession>
<dbReference type="Gene3D" id="3.10.620.30">
    <property type="match status" value="1"/>
</dbReference>
<keyword evidence="1" id="KW-0677">Repeat</keyword>
<dbReference type="Pfam" id="PF13181">
    <property type="entry name" value="TPR_8"/>
    <property type="match status" value="2"/>
</dbReference>
<proteinExistence type="predicted"/>
<evidence type="ECO:0000256" key="3">
    <source>
        <dbReference type="PROSITE-ProRule" id="PRU00339"/>
    </source>
</evidence>
<dbReference type="Gene3D" id="2.60.120.1130">
    <property type="match status" value="1"/>
</dbReference>
<feature type="domain" description="DUF3857" evidence="6">
    <location>
        <begin position="690"/>
        <end position="740"/>
    </location>
</feature>
<feature type="signal peptide" evidence="4">
    <location>
        <begin position="1"/>
        <end position="24"/>
    </location>
</feature>
<name>A0A979G104_CHIPD</name>
<dbReference type="EMBL" id="CP001699">
    <property type="protein sequence ID" value="ACU58726.1"/>
    <property type="molecule type" value="Genomic_DNA"/>
</dbReference>
<reference evidence="8" key="1">
    <citation type="submission" date="2009-08" db="EMBL/GenBank/DDBJ databases">
        <title>The complete genome of Chitinophaga pinensis DSM 2588.</title>
        <authorList>
            <consortium name="US DOE Joint Genome Institute (JGI-PGF)"/>
            <person name="Lucas S."/>
            <person name="Copeland A."/>
            <person name="Lapidus A."/>
            <person name="Glavina del Rio T."/>
            <person name="Dalin E."/>
            <person name="Tice H."/>
            <person name="Bruce D."/>
            <person name="Goodwin L."/>
            <person name="Pitluck S."/>
            <person name="Kyrpides N."/>
            <person name="Mavromatis K."/>
            <person name="Ivanova N."/>
            <person name="Mikhailova N."/>
            <person name="Sims D."/>
            <person name="Meinche L."/>
            <person name="Brettin T."/>
            <person name="Detter J.C."/>
            <person name="Han C."/>
            <person name="Larimer F."/>
            <person name="Land M."/>
            <person name="Hauser L."/>
            <person name="Markowitz V."/>
            <person name="Cheng J.-F."/>
            <person name="Hugenholtz P."/>
            <person name="Woyke T."/>
            <person name="Wu D."/>
            <person name="Spring S."/>
            <person name="Klenk H.-P."/>
            <person name="Eisen J.A."/>
        </authorList>
    </citation>
    <scope>NUCLEOTIDE SEQUENCE [LARGE SCALE GENOMIC DNA]</scope>
    <source>
        <strain evidence="8">ATCC 43595 / DSM 2588 / LMG 13176 / NBRC 15968 / NCIMB 11800 / UQM 2034</strain>
    </source>
</reference>
<dbReference type="InterPro" id="IPR019734">
    <property type="entry name" value="TPR_rpt"/>
</dbReference>
<reference evidence="7 8" key="2">
    <citation type="journal article" date="2010" name="Stand. Genomic Sci.">
        <title>Complete genome sequence of Chitinophaga pinensis type strain (UQM 2034).</title>
        <authorList>
            <person name="Glavina Del Rio T."/>
            <person name="Abt B."/>
            <person name="Spring S."/>
            <person name="Lapidus A."/>
            <person name="Nolan M."/>
            <person name="Tice H."/>
            <person name="Copeland A."/>
            <person name="Cheng J.F."/>
            <person name="Chen F."/>
            <person name="Bruce D."/>
            <person name="Goodwin L."/>
            <person name="Pitluck S."/>
            <person name="Ivanova N."/>
            <person name="Mavromatis K."/>
            <person name="Mikhailova N."/>
            <person name="Pati A."/>
            <person name="Chen A."/>
            <person name="Palaniappan K."/>
            <person name="Land M."/>
            <person name="Hauser L."/>
            <person name="Chang Y.J."/>
            <person name="Jeffries C.D."/>
            <person name="Chain P."/>
            <person name="Saunders E."/>
            <person name="Detter J.C."/>
            <person name="Brettin T."/>
            <person name="Rohde M."/>
            <person name="Goker M."/>
            <person name="Bristow J."/>
            <person name="Eisen J.A."/>
            <person name="Markowitz V."/>
            <person name="Hugenholtz P."/>
            <person name="Kyrpides N.C."/>
            <person name="Klenk H.P."/>
            <person name="Lucas S."/>
        </authorList>
    </citation>
    <scope>NUCLEOTIDE SEQUENCE [LARGE SCALE GENOMIC DNA]</scope>
    <source>
        <strain evidence="8">ATCC 43595 / DSM 2588 / LMG 13176 / NBRC 15968 / NCIMB 11800 / UQM 2034</strain>
    </source>
</reference>
<dbReference type="Gene3D" id="2.60.40.3140">
    <property type="match status" value="1"/>
</dbReference>
<feature type="domain" description="Transglutaminase-like" evidence="5">
    <location>
        <begin position="899"/>
        <end position="978"/>
    </location>
</feature>
<dbReference type="InterPro" id="IPR024618">
    <property type="entry name" value="DUF3857"/>
</dbReference>
<keyword evidence="2 3" id="KW-0802">TPR repeat</keyword>
<dbReference type="SUPFAM" id="SSF48452">
    <property type="entry name" value="TPR-like"/>
    <property type="match status" value="1"/>
</dbReference>
<evidence type="ECO:0000256" key="4">
    <source>
        <dbReference type="SAM" id="SignalP"/>
    </source>
</evidence>
<feature type="domain" description="DUF3857" evidence="6">
    <location>
        <begin position="749"/>
        <end position="837"/>
    </location>
</feature>
<dbReference type="KEGG" id="cpi:Cpin_1228"/>
<sequence>MSCFKKFIVVCTLLSLFSFVAAFAGDYEKAWDALNKKDKTRAVEYFRKALKSDPAKKNNAIAALILLEAYESNSETFLDKYPNPLDVLTEVNPYVYALWFNDAVLGEYGFKTGKQLSNLNRILNEPRFNGSLKAAATYYKGLHFIHGQRRDSAEWYYARIGALRNWQFVGVFDNISGSGFNKDYAPVKESKAGKGFSSYNNTTIDWFKPLFADDAGWSFVGSLFASKTGVGYAQTFVYADADKDAIISTGGRGSQKVWVNDKLLMSEEEELTTEMDKYSARCHLKKGYNRVLVQIGFTNDNIPNFIVRLTDDKYAPLKGITGTSDLQEYQVDKSTDAVIRLPHFAEVYFKEQMGKYPQDPIFPMLLAKVYTRNTEHDKAKEAMHGLFVKYPENPLVLYQYIEGLSYEYDRTAISELSEKIKLLDPENYQVRATEESQLEKEKKYSEALDLVNKMEATNGEKITTVLKKLYLNAYLQRIDSMIALLKTAYEKYPSHPAIATIMYQYKMQMVKEPAEALKVLETYQSSYFNSELGYELANVYFQQNEMAKGVATLKRMAAMAPYDIDVYEPLVKHFFARQEYDSAIYYLQIQHQISPYRHQPLGDIASAYLQKGDKQKALEYYKQALSLYSGAYTYREKIRELENKPDVFSYFPQTDYYAEISKYLKSKKDTAKSYSYVFNDNKVVLYGEGASERVMNSAVYINNKEGLDYWKEIRIPYNSVYEDLTIVKAEVVKASGAKIPAETYDNELVYTRLEPGDIVYLSYKLSSYGIGRLGREYWDKFYFSAFNPTLTARYSVLVADQVPIYYELVNNVNGIKPVESKHENFRLYTWEMKNLPVLKEESYSPSASDIGSVLHVSTVKSWDYIAEWYSDITRIQSKEDFDINAAYKEIFPSGIAGLNEYEKAQRIYNYIEKNISYSSVSFRQGAYIPQRASKTLNTRLGDCKDLSALFVSFARKAGMDANLVLVSTRGNGQRSMQLPSMEFNHCVARYKDGANYRTLELTDNHLPFNAMPQSLAGAQVLNIPYEYKSGELIQLYEPTANFNVIKHRRSKILVDNADLHINTVVTTNGEVASGFRNSYGEKAQDELKQDLQEAVSGQFRNPVTLEKFAFRNLDNLSDTVTMDETYTVKNDVISVGDLSMLKPPLLDIVATVDIFNNEARQYPFEYWKYENVDSYNTEVEIELPAGKAFDQVPSDVQASFGNMKYELTYIKPAPNKLLIKRVFQTNIRDNIQPEAFPKMKEFFNLIVAAEQKYVSFK</sequence>
<keyword evidence="4" id="KW-0732">Signal</keyword>
<dbReference type="InterPro" id="IPR011990">
    <property type="entry name" value="TPR-like_helical_dom_sf"/>
</dbReference>
<organism evidence="7 8">
    <name type="scientific">Chitinophaga pinensis (strain ATCC 43595 / DSM 2588 / LMG 13176 / NBRC 15968 / NCIMB 11800 / UQM 2034)</name>
    <dbReference type="NCBI Taxonomy" id="485918"/>
    <lineage>
        <taxon>Bacteria</taxon>
        <taxon>Pseudomonadati</taxon>
        <taxon>Bacteroidota</taxon>
        <taxon>Chitinophagia</taxon>
        <taxon>Chitinophagales</taxon>
        <taxon>Chitinophagaceae</taxon>
        <taxon>Chitinophaga</taxon>
    </lineage>
</organism>
<dbReference type="Proteomes" id="UP000002215">
    <property type="component" value="Chromosome"/>
</dbReference>
<evidence type="ECO:0000313" key="7">
    <source>
        <dbReference type="EMBL" id="ACU58726.1"/>
    </source>
</evidence>
<evidence type="ECO:0000256" key="1">
    <source>
        <dbReference type="ARBA" id="ARBA00022737"/>
    </source>
</evidence>
<evidence type="ECO:0000256" key="2">
    <source>
        <dbReference type="ARBA" id="ARBA00022803"/>
    </source>
</evidence>
<dbReference type="InterPro" id="IPR002931">
    <property type="entry name" value="Transglutaminase-like"/>
</dbReference>
<dbReference type="PANTHER" id="PTHR44943">
    <property type="entry name" value="CELLULOSE SYNTHASE OPERON PROTEIN C"/>
    <property type="match status" value="1"/>
</dbReference>
<dbReference type="SUPFAM" id="SSF54001">
    <property type="entry name" value="Cysteine proteinases"/>
    <property type="match status" value="1"/>
</dbReference>